<feature type="region of interest" description="Disordered" evidence="1">
    <location>
        <begin position="220"/>
        <end position="303"/>
    </location>
</feature>
<feature type="compositionally biased region" description="Low complexity" evidence="1">
    <location>
        <begin position="334"/>
        <end position="376"/>
    </location>
</feature>
<feature type="compositionally biased region" description="Low complexity" evidence="1">
    <location>
        <begin position="400"/>
        <end position="418"/>
    </location>
</feature>
<dbReference type="Proteomes" id="UP000076532">
    <property type="component" value="Unassembled WGS sequence"/>
</dbReference>
<name>A0A166FVK2_9AGAM</name>
<evidence type="ECO:0000313" key="3">
    <source>
        <dbReference type="Proteomes" id="UP000076532"/>
    </source>
</evidence>
<keyword evidence="3" id="KW-1185">Reference proteome</keyword>
<feature type="compositionally biased region" description="Basic and acidic residues" evidence="1">
    <location>
        <begin position="379"/>
        <end position="388"/>
    </location>
</feature>
<evidence type="ECO:0000256" key="1">
    <source>
        <dbReference type="SAM" id="MobiDB-lite"/>
    </source>
</evidence>
<feature type="compositionally biased region" description="Pro residues" evidence="1">
    <location>
        <begin position="232"/>
        <end position="241"/>
    </location>
</feature>
<dbReference type="EMBL" id="KV417585">
    <property type="protein sequence ID" value="KZP17210.1"/>
    <property type="molecule type" value="Genomic_DNA"/>
</dbReference>
<evidence type="ECO:0000313" key="2">
    <source>
        <dbReference type="EMBL" id="KZP17210.1"/>
    </source>
</evidence>
<feature type="compositionally biased region" description="Polar residues" evidence="1">
    <location>
        <begin position="389"/>
        <end position="399"/>
    </location>
</feature>
<feature type="region of interest" description="Disordered" evidence="1">
    <location>
        <begin position="334"/>
        <end position="426"/>
    </location>
</feature>
<protein>
    <submittedName>
        <fullName evidence="2">Uncharacterized protein</fullName>
    </submittedName>
</protein>
<gene>
    <name evidence="2" type="ORF">FIBSPDRAFT_894465</name>
</gene>
<proteinExistence type="predicted"/>
<dbReference type="AlphaFoldDB" id="A0A166FVK2"/>
<sequence length="426" mass="47834">MALPAPPKPMQQKVMLSHHILRHSHVCVDHNVHRQFQNPKFQRRGERIAKNAARRAVALARATRTAIKFRERSVTARIAEVEEYIGVLRHEQAMVQNCADEADEQMGVALDILHQHGITEHILSDCEDDDHDILPNTHFLHPSSDALCPDSEFSSGNSNSDSIDYPITSYETHSVDFVGAAVHDDVPWVGIEVNDERVLSATGDTIKARLDTISQVSCMAENSDRQLRPRIPIQPPAPAPAPERGSTRSRRRRGARAGGAPATAGRGRGTTDLQVSAPLPATDFEADPYEPAPPRLQSHGHTSQHVIPLAIQQTGIPQQQQQQLENQQPHLLEQQQRWSGQDQIQQRGQDHSQGQLQQWSQQGQSQDLMQQYGQGQTPEHLEDSEAQRHTQGQTQRWSEQVQTQQQHMQGQTQGQMQQWSEHLFLS</sequence>
<reference evidence="2 3" key="1">
    <citation type="journal article" date="2016" name="Mol. Biol. Evol.">
        <title>Comparative Genomics of Early-Diverging Mushroom-Forming Fungi Provides Insights into the Origins of Lignocellulose Decay Capabilities.</title>
        <authorList>
            <person name="Nagy L.G."/>
            <person name="Riley R."/>
            <person name="Tritt A."/>
            <person name="Adam C."/>
            <person name="Daum C."/>
            <person name="Floudas D."/>
            <person name="Sun H."/>
            <person name="Yadav J.S."/>
            <person name="Pangilinan J."/>
            <person name="Larsson K.H."/>
            <person name="Matsuura K."/>
            <person name="Barry K."/>
            <person name="Labutti K."/>
            <person name="Kuo R."/>
            <person name="Ohm R.A."/>
            <person name="Bhattacharya S.S."/>
            <person name="Shirouzu T."/>
            <person name="Yoshinaga Y."/>
            <person name="Martin F.M."/>
            <person name="Grigoriev I.V."/>
            <person name="Hibbett D.S."/>
        </authorList>
    </citation>
    <scope>NUCLEOTIDE SEQUENCE [LARGE SCALE GENOMIC DNA]</scope>
    <source>
        <strain evidence="2 3">CBS 109695</strain>
    </source>
</reference>
<organism evidence="2 3">
    <name type="scientific">Athelia psychrophila</name>
    <dbReference type="NCBI Taxonomy" id="1759441"/>
    <lineage>
        <taxon>Eukaryota</taxon>
        <taxon>Fungi</taxon>
        <taxon>Dikarya</taxon>
        <taxon>Basidiomycota</taxon>
        <taxon>Agaricomycotina</taxon>
        <taxon>Agaricomycetes</taxon>
        <taxon>Agaricomycetidae</taxon>
        <taxon>Atheliales</taxon>
        <taxon>Atheliaceae</taxon>
        <taxon>Athelia</taxon>
    </lineage>
</organism>
<accession>A0A166FVK2</accession>